<gene>
    <name evidence="2" type="ORF">PXEA_LOCUS18496</name>
</gene>
<proteinExistence type="predicted"/>
<feature type="compositionally biased region" description="Acidic residues" evidence="1">
    <location>
        <begin position="11"/>
        <end position="23"/>
    </location>
</feature>
<keyword evidence="3" id="KW-1185">Reference proteome</keyword>
<evidence type="ECO:0000313" key="3">
    <source>
        <dbReference type="Proteomes" id="UP000784294"/>
    </source>
</evidence>
<organism evidence="2 3">
    <name type="scientific">Protopolystoma xenopodis</name>
    <dbReference type="NCBI Taxonomy" id="117903"/>
    <lineage>
        <taxon>Eukaryota</taxon>
        <taxon>Metazoa</taxon>
        <taxon>Spiralia</taxon>
        <taxon>Lophotrochozoa</taxon>
        <taxon>Platyhelminthes</taxon>
        <taxon>Monogenea</taxon>
        <taxon>Polyopisthocotylea</taxon>
        <taxon>Polystomatidea</taxon>
        <taxon>Polystomatidae</taxon>
        <taxon>Protopolystoma</taxon>
    </lineage>
</organism>
<reference evidence="2" key="1">
    <citation type="submission" date="2018-11" db="EMBL/GenBank/DDBJ databases">
        <authorList>
            <consortium name="Pathogen Informatics"/>
        </authorList>
    </citation>
    <scope>NUCLEOTIDE SEQUENCE</scope>
</reference>
<evidence type="ECO:0000313" key="2">
    <source>
        <dbReference type="EMBL" id="VEL25056.1"/>
    </source>
</evidence>
<name>A0A448X0X6_9PLAT</name>
<evidence type="ECO:0000256" key="1">
    <source>
        <dbReference type="SAM" id="MobiDB-lite"/>
    </source>
</evidence>
<sequence length="56" mass="6416">MGSDRSSEENLISEELDDSDDEIAIADTELSQRETTFDIRSFILKFAHPHVIRAYT</sequence>
<dbReference type="Proteomes" id="UP000784294">
    <property type="component" value="Unassembled WGS sequence"/>
</dbReference>
<accession>A0A448X0X6</accession>
<protein>
    <submittedName>
        <fullName evidence="2">Uncharacterized protein</fullName>
    </submittedName>
</protein>
<comment type="caution">
    <text evidence="2">The sequence shown here is derived from an EMBL/GenBank/DDBJ whole genome shotgun (WGS) entry which is preliminary data.</text>
</comment>
<dbReference type="EMBL" id="CAAALY010071397">
    <property type="protein sequence ID" value="VEL25056.1"/>
    <property type="molecule type" value="Genomic_DNA"/>
</dbReference>
<feature type="region of interest" description="Disordered" evidence="1">
    <location>
        <begin position="1"/>
        <end position="23"/>
    </location>
</feature>
<dbReference type="AlphaFoldDB" id="A0A448X0X6"/>